<dbReference type="EMBL" id="CYGY02000049">
    <property type="protein sequence ID" value="SIT45897.1"/>
    <property type="molecule type" value="Genomic_DNA"/>
</dbReference>
<dbReference type="InterPro" id="IPR002196">
    <property type="entry name" value="Glyco_hydro_24"/>
</dbReference>
<evidence type="ECO:0000256" key="3">
    <source>
        <dbReference type="ARBA" id="ARBA00023200"/>
    </source>
</evidence>
<protein>
    <recommendedName>
        <fullName evidence="4">Lysozyme</fullName>
        <ecNumber evidence="4">3.2.1.17</ecNumber>
    </recommendedName>
</protein>
<dbReference type="PANTHER" id="PTHR38107:SF3">
    <property type="entry name" value="LYSOZYME RRRD-RELATED"/>
    <property type="match status" value="1"/>
</dbReference>
<dbReference type="Gene3D" id="1.10.530.40">
    <property type="match status" value="1"/>
</dbReference>
<gene>
    <name evidence="5" type="ORF">BN2476_490041</name>
</gene>
<evidence type="ECO:0000313" key="5">
    <source>
        <dbReference type="EMBL" id="SIT45897.1"/>
    </source>
</evidence>
<dbReference type="SUPFAM" id="SSF53955">
    <property type="entry name" value="Lysozyme-like"/>
    <property type="match status" value="1"/>
</dbReference>
<dbReference type="GO" id="GO:0042742">
    <property type="term" value="P:defense response to bacterium"/>
    <property type="evidence" value="ECO:0007669"/>
    <property type="project" value="UniProtKB-KW"/>
</dbReference>
<keyword evidence="3" id="KW-1035">Host cytoplasm</keyword>
<dbReference type="GO" id="GO:0003796">
    <property type="term" value="F:lysozyme activity"/>
    <property type="evidence" value="ECO:0007669"/>
    <property type="project" value="UniProtKB-EC"/>
</dbReference>
<evidence type="ECO:0000313" key="6">
    <source>
        <dbReference type="Proteomes" id="UP000195569"/>
    </source>
</evidence>
<dbReference type="PANTHER" id="PTHR38107">
    <property type="match status" value="1"/>
</dbReference>
<dbReference type="InterPro" id="IPR051018">
    <property type="entry name" value="Bacteriophage_GH24"/>
</dbReference>
<dbReference type="GO" id="GO:0016998">
    <property type="term" value="P:cell wall macromolecule catabolic process"/>
    <property type="evidence" value="ECO:0007669"/>
    <property type="project" value="InterPro"/>
</dbReference>
<dbReference type="Proteomes" id="UP000195569">
    <property type="component" value="Unassembled WGS sequence"/>
</dbReference>
<dbReference type="GO" id="GO:0031640">
    <property type="term" value="P:killing of cells of another organism"/>
    <property type="evidence" value="ECO:0007669"/>
    <property type="project" value="UniProtKB-KW"/>
</dbReference>
<comment type="caution">
    <text evidence="5">The sequence shown here is derived from an EMBL/GenBank/DDBJ whole genome shotgun (WGS) entry which is preliminary data.</text>
</comment>
<evidence type="ECO:0000256" key="4">
    <source>
        <dbReference type="RuleBase" id="RU003788"/>
    </source>
</evidence>
<dbReference type="RefSeq" id="WP_087736844.1">
    <property type="nucleotide sequence ID" value="NZ_CYGY02000049.1"/>
</dbReference>
<accession>A0A1N7SEU2</accession>
<keyword evidence="1 4" id="KW-0929">Antimicrobial</keyword>
<dbReference type="InterPro" id="IPR033907">
    <property type="entry name" value="Endolysin_autolysin"/>
</dbReference>
<organism evidence="5 6">
    <name type="scientific">Paraburkholderia piptadeniae</name>
    <dbReference type="NCBI Taxonomy" id="1701573"/>
    <lineage>
        <taxon>Bacteria</taxon>
        <taxon>Pseudomonadati</taxon>
        <taxon>Pseudomonadota</taxon>
        <taxon>Betaproteobacteria</taxon>
        <taxon>Burkholderiales</taxon>
        <taxon>Burkholderiaceae</taxon>
        <taxon>Paraburkholderia</taxon>
    </lineage>
</organism>
<dbReference type="InterPro" id="IPR023347">
    <property type="entry name" value="Lysozyme_dom_sf"/>
</dbReference>
<dbReference type="Pfam" id="PF00959">
    <property type="entry name" value="Phage_lysozyme"/>
    <property type="match status" value="1"/>
</dbReference>
<sequence length="192" mass="21501">MTEALCVCTTNNDPGSVFTAYSSRHCKPWSVSSYALEFVAVLESGVLNGKNFQGHQVTDGFILEVYKDNRGLPTVGCGHLVVDADQLKVGDKITLQRAQSLLRADLDRMEGRLNRDIWVPLYQFEYDALVSIVFNCGPFTGADALVTKVNSGEYNKLFDFILPYRVGHNKNLKRRRFQEARLFASGVYDAAH</sequence>
<keyword evidence="6" id="KW-1185">Reference proteome</keyword>
<dbReference type="InterPro" id="IPR023346">
    <property type="entry name" value="Lysozyme-like_dom_sf"/>
</dbReference>
<comment type="similarity">
    <text evidence="4">Belongs to the glycosyl hydrolase 24 family.</text>
</comment>
<dbReference type="CDD" id="cd00737">
    <property type="entry name" value="lyz_endolysin_autolysin"/>
    <property type="match status" value="1"/>
</dbReference>
<reference evidence="5" key="1">
    <citation type="submission" date="2016-12" db="EMBL/GenBank/DDBJ databases">
        <authorList>
            <person name="Moulin L."/>
        </authorList>
    </citation>
    <scope>NUCLEOTIDE SEQUENCE [LARGE SCALE GENOMIC DNA]</scope>
    <source>
        <strain evidence="5">STM 7183</strain>
    </source>
</reference>
<name>A0A1N7SEU2_9BURK</name>
<proteinExistence type="inferred from homology"/>
<dbReference type="AlphaFoldDB" id="A0A1N7SEU2"/>
<dbReference type="GO" id="GO:0009253">
    <property type="term" value="P:peptidoglycan catabolic process"/>
    <property type="evidence" value="ECO:0007669"/>
    <property type="project" value="InterPro"/>
</dbReference>
<keyword evidence="4 5" id="KW-0326">Glycosidase</keyword>
<keyword evidence="4 5" id="KW-0378">Hydrolase</keyword>
<dbReference type="OrthoDB" id="5327667at2"/>
<evidence type="ECO:0000256" key="2">
    <source>
        <dbReference type="ARBA" id="ARBA00022638"/>
    </source>
</evidence>
<comment type="catalytic activity">
    <reaction evidence="4">
        <text>Hydrolysis of (1-&gt;4)-beta-linkages between N-acetylmuramic acid and N-acetyl-D-glucosamine residues in a peptidoglycan and between N-acetyl-D-glucosamine residues in chitodextrins.</text>
        <dbReference type="EC" id="3.2.1.17"/>
    </reaction>
</comment>
<keyword evidence="2 4" id="KW-0081">Bacteriolytic enzyme</keyword>
<evidence type="ECO:0000256" key="1">
    <source>
        <dbReference type="ARBA" id="ARBA00022529"/>
    </source>
</evidence>
<dbReference type="EC" id="3.2.1.17" evidence="4"/>